<evidence type="ECO:0008006" key="3">
    <source>
        <dbReference type="Google" id="ProtNLM"/>
    </source>
</evidence>
<gene>
    <name evidence="1" type="ORF">BK664_24850</name>
</gene>
<dbReference type="RefSeq" id="WP_259696420.1">
    <property type="nucleotide sequence ID" value="NZ_MOBO01000026.1"/>
</dbReference>
<evidence type="ECO:0000313" key="1">
    <source>
        <dbReference type="EMBL" id="RON33731.1"/>
    </source>
</evidence>
<reference evidence="1 2" key="1">
    <citation type="submission" date="2016-10" db="EMBL/GenBank/DDBJ databases">
        <title>Comparative genome analysis of multiple Pseudomonas spp. focuses on biocontrol and plant growth promoting traits.</title>
        <authorList>
            <person name="Tao X.-Y."/>
            <person name="Taylor C.G."/>
        </authorList>
    </citation>
    <scope>NUCLEOTIDE SEQUENCE [LARGE SCALE GENOMIC DNA]</scope>
    <source>
        <strain evidence="1 2">38D4</strain>
    </source>
</reference>
<organism evidence="1 2">
    <name type="scientific">Pseudomonas brassicacearum</name>
    <dbReference type="NCBI Taxonomy" id="930166"/>
    <lineage>
        <taxon>Bacteria</taxon>
        <taxon>Pseudomonadati</taxon>
        <taxon>Pseudomonadota</taxon>
        <taxon>Gammaproteobacteria</taxon>
        <taxon>Pseudomonadales</taxon>
        <taxon>Pseudomonadaceae</taxon>
        <taxon>Pseudomonas</taxon>
    </lineage>
</organism>
<proteinExistence type="predicted"/>
<evidence type="ECO:0000313" key="2">
    <source>
        <dbReference type="Proteomes" id="UP000286351"/>
    </source>
</evidence>
<dbReference type="AlphaFoldDB" id="A0A423J7T8"/>
<accession>A0A423J7T8</accession>
<dbReference type="PROSITE" id="PS51257">
    <property type="entry name" value="PROKAR_LIPOPROTEIN"/>
    <property type="match status" value="1"/>
</dbReference>
<sequence>MRILIGAVAVVLLAGCLDEGKRSEGLVNVTKQIEDLPLVTNSPDATVKSWWAAKDAEMRLDLELCFEYANLQRPAIEKLSQLASSNVSEGRKCRAEPLLFDRQIAKVEVESETRATVYALIKNITPPESGSTLDESDRRLKEAGERYRYTLERKDSSNGWGISKVSNLPSYAKDWQDAYIKTVPSNNRYVYGMLQ</sequence>
<protein>
    <recommendedName>
        <fullName evidence="3">Lipoprotein</fullName>
    </recommendedName>
</protein>
<dbReference type="Proteomes" id="UP000286351">
    <property type="component" value="Unassembled WGS sequence"/>
</dbReference>
<dbReference type="EMBL" id="MOBO01000026">
    <property type="protein sequence ID" value="RON33731.1"/>
    <property type="molecule type" value="Genomic_DNA"/>
</dbReference>
<comment type="caution">
    <text evidence="1">The sequence shown here is derived from an EMBL/GenBank/DDBJ whole genome shotgun (WGS) entry which is preliminary data.</text>
</comment>
<name>A0A423J7T8_9PSED</name>